<dbReference type="EMBL" id="CP000360">
    <property type="protein sequence ID" value="ABF43283.1"/>
    <property type="molecule type" value="Genomic_DNA"/>
</dbReference>
<evidence type="ECO:0000259" key="1">
    <source>
        <dbReference type="Pfam" id="PF18165"/>
    </source>
</evidence>
<gene>
    <name evidence="2" type="ordered locus">Acid345_4283</name>
</gene>
<sequence length="391" mass="43410">MKDFDDILRLKTTLDSTNVVEQLARAIPPSTASVWKLSQEMELASMMERARAQIVTNSIVASMIRPSAASILQAMPRFDWDPQGLAPKYTIDPQVIAGAAQSIASFHDSIATLAQEFRAKCDTALKSIQELKIAHNYAWTSEMRVAAGQIAAIGQINFEIPALATSRWPADMVVERLPLLEDCVLNTAALGIFQAASIEAASFHSPTHLSIASDFVRGHVEVVRRLPPGLGDSEHEDNRMRDHCEEGIGAKLETLLSGVDPRLVSLRRRSWSNLSGGDAAGARLAMVGIRELFDEVFRRVAPHSAVQKTPQFENRVDRTVTRPTRRMRLAYALGEERAAELDSILQFSSSVERTQQFVHTFAEDVELVRVQMSNFENWIFLLLHYGSARSS</sequence>
<dbReference type="Pfam" id="PF18165">
    <property type="entry name" value="pP_pnuc_1"/>
    <property type="match status" value="1"/>
</dbReference>
<evidence type="ECO:0000313" key="3">
    <source>
        <dbReference type="Proteomes" id="UP000002432"/>
    </source>
</evidence>
<organism evidence="2 3">
    <name type="scientific">Koribacter versatilis (strain Ellin345)</name>
    <dbReference type="NCBI Taxonomy" id="204669"/>
    <lineage>
        <taxon>Bacteria</taxon>
        <taxon>Pseudomonadati</taxon>
        <taxon>Acidobacteriota</taxon>
        <taxon>Terriglobia</taxon>
        <taxon>Terriglobales</taxon>
        <taxon>Candidatus Korobacteraceae</taxon>
        <taxon>Candidatus Korobacter</taxon>
    </lineage>
</organism>
<evidence type="ECO:0000313" key="2">
    <source>
        <dbReference type="EMBL" id="ABF43283.1"/>
    </source>
</evidence>
<name>Q1IIL7_KORVE</name>
<dbReference type="RefSeq" id="WP_011525080.1">
    <property type="nucleotide sequence ID" value="NC_008009.1"/>
</dbReference>
<dbReference type="AlphaFoldDB" id="Q1IIL7"/>
<dbReference type="Proteomes" id="UP000002432">
    <property type="component" value="Chromosome"/>
</dbReference>
<dbReference type="InterPro" id="IPR040556">
    <property type="entry name" value="pP_pnuc_1"/>
</dbReference>
<dbReference type="HOGENOM" id="CLU_705528_0_0_0"/>
<proteinExistence type="predicted"/>
<accession>Q1IIL7</accession>
<feature type="domain" description="Predicted pPIWI-associating nuclease" evidence="1">
    <location>
        <begin position="263"/>
        <end position="346"/>
    </location>
</feature>
<protein>
    <recommendedName>
        <fullName evidence="1">Predicted pPIWI-associating nuclease domain-containing protein</fullName>
    </recommendedName>
</protein>
<reference evidence="2 3" key="1">
    <citation type="journal article" date="2009" name="Appl. Environ. Microbiol.">
        <title>Three genomes from the phylum Acidobacteria provide insight into the lifestyles of these microorganisms in soils.</title>
        <authorList>
            <person name="Ward N.L."/>
            <person name="Challacombe J.F."/>
            <person name="Janssen P.H."/>
            <person name="Henrissat B."/>
            <person name="Coutinho P.M."/>
            <person name="Wu M."/>
            <person name="Xie G."/>
            <person name="Haft D.H."/>
            <person name="Sait M."/>
            <person name="Badger J."/>
            <person name="Barabote R.D."/>
            <person name="Bradley B."/>
            <person name="Brettin T.S."/>
            <person name="Brinkac L.M."/>
            <person name="Bruce D."/>
            <person name="Creasy T."/>
            <person name="Daugherty S.C."/>
            <person name="Davidsen T.M."/>
            <person name="DeBoy R.T."/>
            <person name="Detter J.C."/>
            <person name="Dodson R.J."/>
            <person name="Durkin A.S."/>
            <person name="Ganapathy A."/>
            <person name="Gwinn-Giglio M."/>
            <person name="Han C.S."/>
            <person name="Khouri H."/>
            <person name="Kiss H."/>
            <person name="Kothari S.P."/>
            <person name="Madupu R."/>
            <person name="Nelson K.E."/>
            <person name="Nelson W.C."/>
            <person name="Paulsen I."/>
            <person name="Penn K."/>
            <person name="Ren Q."/>
            <person name="Rosovitz M.J."/>
            <person name="Selengut J.D."/>
            <person name="Shrivastava S."/>
            <person name="Sullivan S.A."/>
            <person name="Tapia R."/>
            <person name="Thompson L.S."/>
            <person name="Watkins K.L."/>
            <person name="Yang Q."/>
            <person name="Yu C."/>
            <person name="Zafar N."/>
            <person name="Zhou L."/>
            <person name="Kuske C.R."/>
        </authorList>
    </citation>
    <scope>NUCLEOTIDE SEQUENCE [LARGE SCALE GENOMIC DNA]</scope>
    <source>
        <strain evidence="2 3">Ellin345</strain>
    </source>
</reference>
<dbReference type="EnsemblBacteria" id="ABF43283">
    <property type="protein sequence ID" value="ABF43283"/>
    <property type="gene ID" value="Acid345_4283"/>
</dbReference>
<keyword evidence="3" id="KW-1185">Reference proteome</keyword>
<dbReference type="KEGG" id="aba:Acid345_4283"/>